<evidence type="ECO:0000313" key="1">
    <source>
        <dbReference type="Ensembl" id="ENSAMXP00005015394.1"/>
    </source>
</evidence>
<organism evidence="1 2">
    <name type="scientific">Astyanax mexicanus</name>
    <name type="common">Blind cave fish</name>
    <name type="synonym">Astyanax fasciatus mexicanus</name>
    <dbReference type="NCBI Taxonomy" id="7994"/>
    <lineage>
        <taxon>Eukaryota</taxon>
        <taxon>Metazoa</taxon>
        <taxon>Chordata</taxon>
        <taxon>Craniata</taxon>
        <taxon>Vertebrata</taxon>
        <taxon>Euteleostomi</taxon>
        <taxon>Actinopterygii</taxon>
        <taxon>Neopterygii</taxon>
        <taxon>Teleostei</taxon>
        <taxon>Ostariophysi</taxon>
        <taxon>Characiformes</taxon>
        <taxon>Characoidei</taxon>
        <taxon>Acestrorhamphidae</taxon>
        <taxon>Acestrorhamphinae</taxon>
        <taxon>Astyanax</taxon>
    </lineage>
</organism>
<accession>A0A8B9JBA0</accession>
<dbReference type="Proteomes" id="UP000694621">
    <property type="component" value="Unplaced"/>
</dbReference>
<sequence>MTNIQTPDVTLCHKAFLTASRVVQYVPPWRKFLSANSVSIQSVLHLFFFSLLQERGGGKRKV</sequence>
<reference evidence="1" key="1">
    <citation type="submission" date="2025-08" db="UniProtKB">
        <authorList>
            <consortium name="Ensembl"/>
        </authorList>
    </citation>
    <scope>IDENTIFICATION</scope>
</reference>
<dbReference type="AlphaFoldDB" id="A0A8B9JBA0"/>
<name>A0A8B9JBA0_ASTMX</name>
<evidence type="ECO:0000313" key="2">
    <source>
        <dbReference type="Proteomes" id="UP000694621"/>
    </source>
</evidence>
<proteinExistence type="predicted"/>
<protein>
    <submittedName>
        <fullName evidence="1">Uncharacterized protein</fullName>
    </submittedName>
</protein>
<dbReference type="Ensembl" id="ENSAMXT00005017011.1">
    <property type="protein sequence ID" value="ENSAMXP00005015394.1"/>
    <property type="gene ID" value="ENSAMXG00005008143.1"/>
</dbReference>